<sequence length="595" mass="65078">MWRELKNAVTEEPDVVSVGLGIHHKLSPYSQREFHRTDSHVKNNLHYMLAATAANMYNGHEPNSSQNGSNGTVTSCNGCQVLTREIEELKRMILLIMEMKPDLNAPNLYNHLHLFGQHSAPQQPYPDSPFGVSALQTLPSTIFRGMVDRYVQQQQAQNGFQLPVTPGHHDIRFWQAANAASASTSSSSSRDLAPHAASVDMEVDNKFNDRGPNGMEGSGTTSSSSSANAQVIPQSSDPRATPNHNGNIDLLSMFNNDKMFSMNMATRAAGLAPLLNLGQPDARLVAAIAAAQNQAMNSMGHQTQCGVPMQMPSTMMTPTTQLRSSVRMPAERSVATNGSSERKKPNSDDFIKGLRSRNMSTEEIRKIKIPVPEALKFDKNFRPLTEEQIIQQIKSNKKFESMDPSDAMVQLCKKLAEKRVFGTRLMAETTVAAPNHSSYANLPDEGIIYILHVCRKVLEHTVKDEEEFYNSFRDAMKKLAARCRRVRHSKKVSKNRDLNQSRNLILGGSNPCSSANTLLDIKTELSPSIFANAQALAGDDERSSRSSTASNTHLPSSSFGTTASPETPPSLAVTPSSSHTSPMAPPCSSSSPSST</sequence>
<feature type="region of interest" description="Disordered" evidence="1">
    <location>
        <begin position="324"/>
        <end position="355"/>
    </location>
</feature>
<feature type="compositionally biased region" description="Low complexity" evidence="1">
    <location>
        <begin position="586"/>
        <end position="595"/>
    </location>
</feature>
<proteinExistence type="predicted"/>
<evidence type="ECO:0000313" key="3">
    <source>
        <dbReference type="WBParaSite" id="Pan_g16864.t2"/>
    </source>
</evidence>
<accession>A0A7E4ZTP5</accession>
<feature type="compositionally biased region" description="Basic and acidic residues" evidence="1">
    <location>
        <begin position="340"/>
        <end position="352"/>
    </location>
</feature>
<reference evidence="3" key="2">
    <citation type="submission" date="2020-10" db="UniProtKB">
        <authorList>
            <consortium name="WormBaseParasite"/>
        </authorList>
    </citation>
    <scope>IDENTIFICATION</scope>
</reference>
<organism evidence="2 3">
    <name type="scientific">Panagrellus redivivus</name>
    <name type="common">Microworm</name>
    <dbReference type="NCBI Taxonomy" id="6233"/>
    <lineage>
        <taxon>Eukaryota</taxon>
        <taxon>Metazoa</taxon>
        <taxon>Ecdysozoa</taxon>
        <taxon>Nematoda</taxon>
        <taxon>Chromadorea</taxon>
        <taxon>Rhabditida</taxon>
        <taxon>Tylenchina</taxon>
        <taxon>Panagrolaimomorpha</taxon>
        <taxon>Panagrolaimoidea</taxon>
        <taxon>Panagrolaimidae</taxon>
        <taxon>Panagrellus</taxon>
    </lineage>
</organism>
<evidence type="ECO:0000313" key="2">
    <source>
        <dbReference type="Proteomes" id="UP000492821"/>
    </source>
</evidence>
<evidence type="ECO:0000256" key="1">
    <source>
        <dbReference type="SAM" id="MobiDB-lite"/>
    </source>
</evidence>
<dbReference type="WBParaSite" id="Pan_g16864.t2">
    <property type="protein sequence ID" value="Pan_g16864.t2"/>
    <property type="gene ID" value="Pan_g16864"/>
</dbReference>
<feature type="region of interest" description="Disordered" evidence="1">
    <location>
        <begin position="536"/>
        <end position="595"/>
    </location>
</feature>
<protein>
    <submittedName>
        <fullName evidence="3">Bromo domain-containing protein</fullName>
    </submittedName>
</protein>
<feature type="region of interest" description="Disordered" evidence="1">
    <location>
        <begin position="183"/>
        <end position="244"/>
    </location>
</feature>
<feature type="compositionally biased region" description="Polar residues" evidence="1">
    <location>
        <begin position="545"/>
        <end position="565"/>
    </location>
</feature>
<dbReference type="AlphaFoldDB" id="A0A7E4ZTP5"/>
<keyword evidence="2" id="KW-1185">Reference proteome</keyword>
<reference evidence="2" key="1">
    <citation type="journal article" date="2013" name="Genetics">
        <title>The draft genome and transcriptome of Panagrellus redivivus are shaped by the harsh demands of a free-living lifestyle.</title>
        <authorList>
            <person name="Srinivasan J."/>
            <person name="Dillman A.R."/>
            <person name="Macchietto M.G."/>
            <person name="Heikkinen L."/>
            <person name="Lakso M."/>
            <person name="Fracchia K.M."/>
            <person name="Antoshechkin I."/>
            <person name="Mortazavi A."/>
            <person name="Wong G."/>
            <person name="Sternberg P.W."/>
        </authorList>
    </citation>
    <scope>NUCLEOTIDE SEQUENCE [LARGE SCALE GENOMIC DNA]</scope>
    <source>
        <strain evidence="2">MT8872</strain>
    </source>
</reference>
<dbReference type="Proteomes" id="UP000492821">
    <property type="component" value="Unassembled WGS sequence"/>
</dbReference>
<name>A0A7E4ZTP5_PANRE</name>
<feature type="compositionally biased region" description="Polar residues" evidence="1">
    <location>
        <begin position="227"/>
        <end position="244"/>
    </location>
</feature>